<evidence type="ECO:0000313" key="4">
    <source>
        <dbReference type="Proteomes" id="UP000831189"/>
    </source>
</evidence>
<dbReference type="SUPFAM" id="SSF89447">
    <property type="entry name" value="AbrB/MazE/MraZ-like"/>
    <property type="match status" value="1"/>
</dbReference>
<dbReference type="EMBL" id="CP096208">
    <property type="protein sequence ID" value="UPQ83630.1"/>
    <property type="molecule type" value="Genomic_DNA"/>
</dbReference>
<dbReference type="Gene3D" id="2.10.260.10">
    <property type="match status" value="1"/>
</dbReference>
<name>A0ABY4KS26_9PSED</name>
<evidence type="ECO:0000313" key="3">
    <source>
        <dbReference type="EMBL" id="UPQ83630.1"/>
    </source>
</evidence>
<feature type="domain" description="SpoVT-AbrB" evidence="2">
    <location>
        <begin position="1"/>
        <end position="47"/>
    </location>
</feature>
<dbReference type="PROSITE" id="PS51740">
    <property type="entry name" value="SPOVT_ABRB"/>
    <property type="match status" value="1"/>
</dbReference>
<accession>A0ABY4KS26</accession>
<keyword evidence="4" id="KW-1185">Reference proteome</keyword>
<organism evidence="3 4">
    <name type="scientific">Pseudomonas knackmussii</name>
    <dbReference type="NCBI Taxonomy" id="65741"/>
    <lineage>
        <taxon>Bacteria</taxon>
        <taxon>Pseudomonadati</taxon>
        <taxon>Pseudomonadota</taxon>
        <taxon>Gammaproteobacteria</taxon>
        <taxon>Pseudomonadales</taxon>
        <taxon>Pseudomonadaceae</taxon>
        <taxon>Pseudomonas</taxon>
    </lineage>
</organism>
<protein>
    <submittedName>
        <fullName evidence="3">Type II toxin-antitoxin system PrlF family antitoxin</fullName>
    </submittedName>
</protein>
<gene>
    <name evidence="3" type="ORF">M0M42_04270</name>
</gene>
<evidence type="ECO:0000259" key="2">
    <source>
        <dbReference type="PROSITE" id="PS51740"/>
    </source>
</evidence>
<dbReference type="InterPro" id="IPR037914">
    <property type="entry name" value="SpoVT-AbrB_sf"/>
</dbReference>
<sequence>MATATLTSKGQVTIPVQVRTSLGLDAGDRIEFVELEKGKYAIMAATHSVKDLKGMIRNPAIPVSIEDMNAAITAHGAAAR</sequence>
<dbReference type="Proteomes" id="UP000831189">
    <property type="component" value="Chromosome"/>
</dbReference>
<proteinExistence type="predicted"/>
<dbReference type="InterPro" id="IPR007159">
    <property type="entry name" value="SpoVT-AbrB_dom"/>
</dbReference>
<keyword evidence="1" id="KW-0238">DNA-binding</keyword>
<dbReference type="Pfam" id="PF04014">
    <property type="entry name" value="MazE_antitoxin"/>
    <property type="match status" value="1"/>
</dbReference>
<dbReference type="NCBIfam" id="TIGR01439">
    <property type="entry name" value="lp_hng_hel_AbrB"/>
    <property type="match status" value="1"/>
</dbReference>
<reference evidence="3 4" key="1">
    <citation type="submission" date="2022-04" db="EMBL/GenBank/DDBJ databases">
        <title>Pseudomonas knackmussii B09-2.</title>
        <authorList>
            <person name="Deng Y."/>
        </authorList>
    </citation>
    <scope>NUCLEOTIDE SEQUENCE [LARGE SCALE GENOMIC DNA]</scope>
    <source>
        <strain evidence="3 4">B09-2</strain>
    </source>
</reference>
<evidence type="ECO:0000256" key="1">
    <source>
        <dbReference type="PROSITE-ProRule" id="PRU01076"/>
    </source>
</evidence>
<dbReference type="SMART" id="SM00966">
    <property type="entry name" value="SpoVT_AbrB"/>
    <property type="match status" value="1"/>
</dbReference>